<keyword evidence="1" id="KW-1133">Transmembrane helix</keyword>
<dbReference type="OrthoDB" id="3344043at2759"/>
<evidence type="ECO:0000313" key="3">
    <source>
        <dbReference type="Proteomes" id="UP000250140"/>
    </source>
</evidence>
<proteinExistence type="predicted"/>
<accession>A0A8E2EU78</accession>
<keyword evidence="1" id="KW-0812">Transmembrane</keyword>
<evidence type="ECO:0000256" key="1">
    <source>
        <dbReference type="SAM" id="Phobius"/>
    </source>
</evidence>
<sequence length="436" mass="47613">MVEATGEGRACAALELLFVTLHPLKVILASHMSFSLNYLPPHFQNIDAQCKAFGFGKPEGCDSFYDRTLNGTASPHRATQGNIPNPTKIVANLSSAYQIMNTTQRSYPVDKYSVTRFSFLVPKHSDRTIDYITSTIAINGTCKPISQKCNLRPENSTALFNCSGAFSGQLGQDSVAFTGCTPNIRGCVAARVDTYGNPALEQDREIIVDDKTNTLAFLLGCQVIVYNLNYTWVDGALRTANLSIADDDSAAMTRAFMPEGNSSTLPNWGIQFAYMTQVAALSSTSSQELANNYAAALERMVLALSASSWTPVNNTASQIRDMILVTKVSKWSFSLMVGLSILYIFLGLGLGLLVSFSNPTGLREVQARLDVFGLTASKFEDPNRVGAPTSRIEDMYAEREGKGRSVRLQMVQTEEGGWDWMSKRPLDETSSGDART</sequence>
<gene>
    <name evidence="2" type="ORF">AOQ84DRAFT_225407</name>
</gene>
<evidence type="ECO:0000313" key="2">
    <source>
        <dbReference type="EMBL" id="OCL04911.1"/>
    </source>
</evidence>
<dbReference type="Proteomes" id="UP000250140">
    <property type="component" value="Unassembled WGS sequence"/>
</dbReference>
<keyword evidence="3" id="KW-1185">Reference proteome</keyword>
<organism evidence="2 3">
    <name type="scientific">Glonium stellatum</name>
    <dbReference type="NCBI Taxonomy" id="574774"/>
    <lineage>
        <taxon>Eukaryota</taxon>
        <taxon>Fungi</taxon>
        <taxon>Dikarya</taxon>
        <taxon>Ascomycota</taxon>
        <taxon>Pezizomycotina</taxon>
        <taxon>Dothideomycetes</taxon>
        <taxon>Pleosporomycetidae</taxon>
        <taxon>Gloniales</taxon>
        <taxon>Gloniaceae</taxon>
        <taxon>Glonium</taxon>
    </lineage>
</organism>
<feature type="transmembrane region" description="Helical" evidence="1">
    <location>
        <begin position="331"/>
        <end position="354"/>
    </location>
</feature>
<dbReference type="EMBL" id="KV750413">
    <property type="protein sequence ID" value="OCL04911.1"/>
    <property type="molecule type" value="Genomic_DNA"/>
</dbReference>
<reference evidence="2 3" key="1">
    <citation type="journal article" date="2016" name="Nat. Commun.">
        <title>Ectomycorrhizal ecology is imprinted in the genome of the dominant symbiotic fungus Cenococcum geophilum.</title>
        <authorList>
            <consortium name="DOE Joint Genome Institute"/>
            <person name="Peter M."/>
            <person name="Kohler A."/>
            <person name="Ohm R.A."/>
            <person name="Kuo A."/>
            <person name="Krutzmann J."/>
            <person name="Morin E."/>
            <person name="Arend M."/>
            <person name="Barry K.W."/>
            <person name="Binder M."/>
            <person name="Choi C."/>
            <person name="Clum A."/>
            <person name="Copeland A."/>
            <person name="Grisel N."/>
            <person name="Haridas S."/>
            <person name="Kipfer T."/>
            <person name="LaButti K."/>
            <person name="Lindquist E."/>
            <person name="Lipzen A."/>
            <person name="Maire R."/>
            <person name="Meier B."/>
            <person name="Mihaltcheva S."/>
            <person name="Molinier V."/>
            <person name="Murat C."/>
            <person name="Poggeler S."/>
            <person name="Quandt C.A."/>
            <person name="Sperisen C."/>
            <person name="Tritt A."/>
            <person name="Tisserant E."/>
            <person name="Crous P.W."/>
            <person name="Henrissat B."/>
            <person name="Nehls U."/>
            <person name="Egli S."/>
            <person name="Spatafora J.W."/>
            <person name="Grigoriev I.V."/>
            <person name="Martin F.M."/>
        </authorList>
    </citation>
    <scope>NUCLEOTIDE SEQUENCE [LARGE SCALE GENOMIC DNA]</scope>
    <source>
        <strain evidence="2 3">CBS 207.34</strain>
    </source>
</reference>
<name>A0A8E2EU78_9PEZI</name>
<keyword evidence="1" id="KW-0472">Membrane</keyword>
<dbReference type="AlphaFoldDB" id="A0A8E2EU78"/>
<protein>
    <submittedName>
        <fullName evidence="2">Uncharacterized protein</fullName>
    </submittedName>
</protein>